<comment type="caution">
    <text evidence="1">The sequence shown here is derived from an EMBL/GenBank/DDBJ whole genome shotgun (WGS) entry which is preliminary data.</text>
</comment>
<organism evidence="1 2">
    <name type="scientific">Acinetobacter guerrae</name>
    <dbReference type="NCBI Taxonomy" id="1843371"/>
    <lineage>
        <taxon>Bacteria</taxon>
        <taxon>Pseudomonadati</taxon>
        <taxon>Pseudomonadota</taxon>
        <taxon>Gammaproteobacteria</taxon>
        <taxon>Moraxellales</taxon>
        <taxon>Moraxellaceae</taxon>
        <taxon>Acinetobacter</taxon>
    </lineage>
</organism>
<gene>
    <name evidence="1" type="ORF">D7V21_05820</name>
</gene>
<dbReference type="EMBL" id="RAXU01000005">
    <property type="protein sequence ID" value="RKG34867.1"/>
    <property type="molecule type" value="Genomic_DNA"/>
</dbReference>
<reference evidence="1 2" key="1">
    <citation type="submission" date="2018-09" db="EMBL/GenBank/DDBJ databases">
        <title>The draft genome of Acinetobacter spp. strains.</title>
        <authorList>
            <person name="Qin J."/>
            <person name="Feng Y."/>
            <person name="Zong Z."/>
        </authorList>
    </citation>
    <scope>NUCLEOTIDE SEQUENCE [LARGE SCALE GENOMIC DNA]</scope>
    <source>
        <strain evidence="1 2">WCHAc060096</strain>
    </source>
</reference>
<proteinExistence type="predicted"/>
<evidence type="ECO:0000313" key="1">
    <source>
        <dbReference type="EMBL" id="RKG34867.1"/>
    </source>
</evidence>
<sequence length="71" mass="8626">MRGLHVQFTFVDNFYAPTITLFYFLQCSKKINKCNENEILGMFFENMHNKYCKSTQKRPQKCSLYEEKMRI</sequence>
<keyword evidence="2" id="KW-1185">Reference proteome</keyword>
<dbReference type="AlphaFoldDB" id="A0A3A8EIV4"/>
<protein>
    <submittedName>
        <fullName evidence="1">Uncharacterized protein</fullName>
    </submittedName>
</protein>
<dbReference type="Proteomes" id="UP000269001">
    <property type="component" value="Unassembled WGS sequence"/>
</dbReference>
<evidence type="ECO:0000313" key="2">
    <source>
        <dbReference type="Proteomes" id="UP000269001"/>
    </source>
</evidence>
<accession>A0A3A8EIV4</accession>
<name>A0A3A8EIV4_9GAMM</name>